<evidence type="ECO:0000313" key="2">
    <source>
        <dbReference type="EMBL" id="TFH82466.1"/>
    </source>
</evidence>
<accession>A0A4Y8VQ26</accession>
<gene>
    <name evidence="2" type="ORF">EXN75_06675</name>
</gene>
<keyword evidence="3" id="KW-1185">Reference proteome</keyword>
<comment type="caution">
    <text evidence="2">The sequence shown here is derived from an EMBL/GenBank/DDBJ whole genome shotgun (WGS) entry which is preliminary data.</text>
</comment>
<feature type="domain" description="DUF6046" evidence="1">
    <location>
        <begin position="79"/>
        <end position="199"/>
    </location>
</feature>
<dbReference type="EMBL" id="SGVY01000013">
    <property type="protein sequence ID" value="TFH82466.1"/>
    <property type="molecule type" value="Genomic_DNA"/>
</dbReference>
<name>A0A4Y8VQ26_9BACT</name>
<sequence>MLPISFKFVAASAAVQAKGYLYRFKPARTTASPSWDGAGGSILAEEVASPYTDKSFWAGRYALCELTFRKESGEELTVNDAIAAISKRKNIVTTQLVGMDGTVKEYINDGDYGINLIVGVQAIKGGKIVDEYPSDGITQLRKFFDVKEAIYVHSEFLELFDISKVVVQDFSVTQATHSNYQPIELSLLSDGDYNVYSTEYK</sequence>
<dbReference type="RefSeq" id="WP_134843232.1">
    <property type="nucleotide sequence ID" value="NZ_SGVY01000013.1"/>
</dbReference>
<proteinExistence type="predicted"/>
<dbReference type="AlphaFoldDB" id="A0A4Y8VQ26"/>
<organism evidence="2 3">
    <name type="scientific">Segatella hominis</name>
    <dbReference type="NCBI Taxonomy" id="2518605"/>
    <lineage>
        <taxon>Bacteria</taxon>
        <taxon>Pseudomonadati</taxon>
        <taxon>Bacteroidota</taxon>
        <taxon>Bacteroidia</taxon>
        <taxon>Bacteroidales</taxon>
        <taxon>Prevotellaceae</taxon>
        <taxon>Segatella</taxon>
    </lineage>
</organism>
<dbReference type="OrthoDB" id="1078482at2"/>
<reference evidence="2 3" key="1">
    <citation type="submission" date="2019-02" db="EMBL/GenBank/DDBJ databases">
        <title>Draft Genome Sequence of the Prevotella sp. BCRC 81118, Isolated from Human Feces.</title>
        <authorList>
            <person name="Huang C.-H."/>
        </authorList>
    </citation>
    <scope>NUCLEOTIDE SEQUENCE [LARGE SCALE GENOMIC DNA]</scope>
    <source>
        <strain evidence="2 3">BCRC 81118</strain>
    </source>
</reference>
<evidence type="ECO:0000313" key="3">
    <source>
        <dbReference type="Proteomes" id="UP000297872"/>
    </source>
</evidence>
<dbReference type="InterPro" id="IPR046109">
    <property type="entry name" value="DUF6046"/>
</dbReference>
<dbReference type="Proteomes" id="UP000297872">
    <property type="component" value="Unassembled WGS sequence"/>
</dbReference>
<protein>
    <recommendedName>
        <fullName evidence="1">DUF6046 domain-containing protein</fullName>
    </recommendedName>
</protein>
<evidence type="ECO:0000259" key="1">
    <source>
        <dbReference type="Pfam" id="PF19512"/>
    </source>
</evidence>
<dbReference type="GeneID" id="302994974"/>
<dbReference type="Pfam" id="PF19512">
    <property type="entry name" value="DUF6046"/>
    <property type="match status" value="1"/>
</dbReference>